<keyword evidence="3" id="KW-0238">DNA-binding</keyword>
<proteinExistence type="inferred from homology"/>
<dbReference type="InterPro" id="IPR005119">
    <property type="entry name" value="LysR_subst-bd"/>
</dbReference>
<evidence type="ECO:0000256" key="3">
    <source>
        <dbReference type="ARBA" id="ARBA00023125"/>
    </source>
</evidence>
<dbReference type="EMBL" id="JAHLQI010000002">
    <property type="protein sequence ID" value="MBU5489677.1"/>
    <property type="molecule type" value="Genomic_DNA"/>
</dbReference>
<evidence type="ECO:0000313" key="7">
    <source>
        <dbReference type="Proteomes" id="UP000783588"/>
    </source>
</evidence>
<sequence>MTLRNLRIFLAVADCGSMSEAAKKMHIAQPSVSGTISEIEEQYQVRLFERLGRRLYITPTGEQLCEYARHILSAFDSMEQRLRNADDTDMLRIGATVTVGTCILGDVLKRYIAETGHPAPRVLVDNTQVIEQQLLKSELDVAIVEGSISSPDLVTQCMMNDPLALVCAAHHNPFRERRCVSMAELQRIPFILREKGSGTREVFERAMPHINAQWVCNNSEAILHGVEQGFGMTVISRRLAEQRLASGSLIELCVTDMSLERQFSVVWHKNKYKGNSLQQFIDISTQYGLEQERT</sequence>
<dbReference type="Proteomes" id="UP000783588">
    <property type="component" value="Unassembled WGS sequence"/>
</dbReference>
<dbReference type="Pfam" id="PF00126">
    <property type="entry name" value="HTH_1"/>
    <property type="match status" value="1"/>
</dbReference>
<evidence type="ECO:0000256" key="4">
    <source>
        <dbReference type="ARBA" id="ARBA00023163"/>
    </source>
</evidence>
<comment type="similarity">
    <text evidence="1">Belongs to the LysR transcriptional regulatory family.</text>
</comment>
<evidence type="ECO:0000259" key="5">
    <source>
        <dbReference type="PROSITE" id="PS50931"/>
    </source>
</evidence>
<feature type="domain" description="HTH lysR-type" evidence="5">
    <location>
        <begin position="1"/>
        <end position="58"/>
    </location>
</feature>
<dbReference type="InterPro" id="IPR000847">
    <property type="entry name" value="LysR_HTH_N"/>
</dbReference>
<evidence type="ECO:0000256" key="2">
    <source>
        <dbReference type="ARBA" id="ARBA00023015"/>
    </source>
</evidence>
<keyword evidence="7" id="KW-1185">Reference proteome</keyword>
<dbReference type="PROSITE" id="PS50931">
    <property type="entry name" value="HTH_LYSR"/>
    <property type="match status" value="1"/>
</dbReference>
<keyword evidence="2" id="KW-0805">Transcription regulation</keyword>
<name>A0ABS6EPQ6_9FIRM</name>
<evidence type="ECO:0000313" key="6">
    <source>
        <dbReference type="EMBL" id="MBU5489677.1"/>
    </source>
</evidence>
<dbReference type="PANTHER" id="PTHR30126">
    <property type="entry name" value="HTH-TYPE TRANSCRIPTIONAL REGULATOR"/>
    <property type="match status" value="1"/>
</dbReference>
<protein>
    <submittedName>
        <fullName evidence="6">LysR family transcriptional regulator</fullName>
    </submittedName>
</protein>
<accession>A0ABS6EPQ6</accession>
<dbReference type="Pfam" id="PF03466">
    <property type="entry name" value="LysR_substrate"/>
    <property type="match status" value="1"/>
</dbReference>
<keyword evidence="4" id="KW-0804">Transcription</keyword>
<dbReference type="PANTHER" id="PTHR30126:SF94">
    <property type="entry name" value="LYSR FAMILY TRANSCRIPTIONAL REGULATOR"/>
    <property type="match status" value="1"/>
</dbReference>
<comment type="caution">
    <text evidence="6">The sequence shown here is derived from an EMBL/GenBank/DDBJ whole genome shotgun (WGS) entry which is preliminary data.</text>
</comment>
<dbReference type="RefSeq" id="WP_216469332.1">
    <property type="nucleotide sequence ID" value="NZ_JAHLQI010000002.1"/>
</dbReference>
<reference evidence="6 7" key="1">
    <citation type="submission" date="2021-06" db="EMBL/GenBank/DDBJ databases">
        <authorList>
            <person name="Sun Q."/>
            <person name="Li D."/>
        </authorList>
    </citation>
    <scope>NUCLEOTIDE SEQUENCE [LARGE SCALE GENOMIC DNA]</scope>
    <source>
        <strain evidence="6 7">MSJd-7</strain>
    </source>
</reference>
<evidence type="ECO:0000256" key="1">
    <source>
        <dbReference type="ARBA" id="ARBA00009437"/>
    </source>
</evidence>
<gene>
    <name evidence="6" type="ORF">KQI75_03380</name>
</gene>
<organism evidence="6 7">
    <name type="scientific">Butyricicoccus intestinisimiae</name>
    <dbReference type="NCBI Taxonomy" id="2841509"/>
    <lineage>
        <taxon>Bacteria</taxon>
        <taxon>Bacillati</taxon>
        <taxon>Bacillota</taxon>
        <taxon>Clostridia</taxon>
        <taxon>Eubacteriales</taxon>
        <taxon>Butyricicoccaceae</taxon>
        <taxon>Butyricicoccus</taxon>
    </lineage>
</organism>